<dbReference type="PANTHER" id="PTHR19328">
    <property type="entry name" value="HEDGEHOG-INTERACTING PROTEIN"/>
    <property type="match status" value="1"/>
</dbReference>
<feature type="region of interest" description="Disordered" evidence="1">
    <location>
        <begin position="17"/>
        <end position="48"/>
    </location>
</feature>
<dbReference type="Gene3D" id="2.120.10.30">
    <property type="entry name" value="TolB, C-terminal domain"/>
    <property type="match status" value="1"/>
</dbReference>
<dbReference type="Proteomes" id="UP000003751">
    <property type="component" value="Unassembled WGS sequence"/>
</dbReference>
<sequence>MKRRRFLKAVLAGSTTGLAGCGRPPGRDGRSNTTDASETATTGGTLPNAVGLQTLASGMQTPLDVAFAPDADRRYVAEQTGLIHLHGANGLREKPFLDLRDTVEAGGEKGLLGIALHPNFAENRRLFVRYSAPRRSGAPANFSHTFVLSEFVATEDGGRAKRDSERVVLEISEPQSNHNAGDITFGADGYLYVAVGDGGGGGDQGTGHVSDWYGAVGGGNGQDVTENLLGSILRIDVDTRANGKGYGIPDDNPLVGTDGLDEHYAWGFRNPWRFSFDRGEFFVSDVGQSSYEEVNLVQRGGNYGWNVKEGTHCYEADNCPDGTPGSVRGGEPLVSPIIEYPHSGGSVSGISVIGGYVYRGSALRAMEGAYIFGDLQAGGRLFAATRPDGGGQWPTRVVTVAGDGGRKIEQLFSFGRDAAGELYVLGSGADGDGGLHRIVPAG</sequence>
<evidence type="ECO:0000313" key="6">
    <source>
        <dbReference type="Proteomes" id="UP000184203"/>
    </source>
</evidence>
<dbReference type="InterPro" id="IPR012938">
    <property type="entry name" value="Glc/Sorbosone_DH"/>
</dbReference>
<dbReference type="EMBL" id="FRAN01000006">
    <property type="protein sequence ID" value="SHL31328.1"/>
    <property type="molecule type" value="Genomic_DNA"/>
</dbReference>
<gene>
    <name evidence="4" type="ORF">SAMN05444342_3489</name>
    <name evidence="3" type="ORF">ZOD2009_13981</name>
</gene>
<dbReference type="Proteomes" id="UP000184203">
    <property type="component" value="Unassembled WGS sequence"/>
</dbReference>
<evidence type="ECO:0000256" key="1">
    <source>
        <dbReference type="SAM" id="MobiDB-lite"/>
    </source>
</evidence>
<protein>
    <submittedName>
        <fullName evidence="4">Glucose/arabinose dehydrogenase, beta-propeller fold</fullName>
    </submittedName>
    <submittedName>
        <fullName evidence="3">Protein up-regulated by thyroid hormone-putative PQQ-dependent glucose dehydrogenase</fullName>
    </submittedName>
</protein>
<keyword evidence="6" id="KW-1185">Reference proteome</keyword>
<dbReference type="STRING" id="797209.GCA_000376445_03982"/>
<evidence type="ECO:0000259" key="2">
    <source>
        <dbReference type="Pfam" id="PF07995"/>
    </source>
</evidence>
<reference evidence="4" key="2">
    <citation type="submission" date="2016-11" db="EMBL/GenBank/DDBJ databases">
        <authorList>
            <person name="Jaros S."/>
            <person name="Januszkiewicz K."/>
            <person name="Wedrychowicz H."/>
        </authorList>
    </citation>
    <scope>NUCLEOTIDE SEQUENCE [LARGE SCALE GENOMIC DNA]</scope>
    <source>
        <strain evidence="4">DX253</strain>
    </source>
</reference>
<evidence type="ECO:0000313" key="4">
    <source>
        <dbReference type="EMBL" id="SHL31328.1"/>
    </source>
</evidence>
<dbReference type="RefSeq" id="WP_007980795.1">
    <property type="nucleotide sequence ID" value="NZ_AEMG01000014.1"/>
</dbReference>
<dbReference type="InterPro" id="IPR011042">
    <property type="entry name" value="6-blade_b-propeller_TolB-like"/>
</dbReference>
<feature type="domain" description="Glucose/Sorbosone dehydrogenase" evidence="2">
    <location>
        <begin position="60"/>
        <end position="431"/>
    </location>
</feature>
<proteinExistence type="predicted"/>
<reference evidence="6" key="3">
    <citation type="submission" date="2016-11" db="EMBL/GenBank/DDBJ databases">
        <authorList>
            <person name="Varghese N."/>
            <person name="Submissions S."/>
        </authorList>
    </citation>
    <scope>NUCLEOTIDE SEQUENCE [LARGE SCALE GENOMIC DNA]</scope>
    <source>
        <strain evidence="6">DX253</strain>
    </source>
</reference>
<reference evidence="3 5" key="1">
    <citation type="journal article" date="2014" name="ISME J.">
        <title>Trehalose/2-sulfotrehalose biosynthesis and glycine-betaine uptake are widely spread mechanisms for osmoadaptation in the Halobacteriales.</title>
        <authorList>
            <person name="Youssef N.H."/>
            <person name="Savage-Ashlock K.N."/>
            <person name="McCully A.L."/>
            <person name="Luedtke B."/>
            <person name="Shaw E.I."/>
            <person name="Hoff W.D."/>
            <person name="Elshahed M.S."/>
        </authorList>
    </citation>
    <scope>NUCLEOTIDE SEQUENCE [LARGE SCALE GENOMIC DNA]</scope>
    <source>
        <strain evidence="3 5">DX253</strain>
    </source>
</reference>
<name>E7QVG0_HALPU</name>
<accession>E7QVG0</accession>
<dbReference type="OrthoDB" id="6744at2157"/>
<evidence type="ECO:0000313" key="3">
    <source>
        <dbReference type="EMBL" id="EFW91482.1"/>
    </source>
</evidence>
<dbReference type="eggNOG" id="arCOG02796">
    <property type="taxonomic scope" value="Archaea"/>
</dbReference>
<dbReference type="SUPFAM" id="SSF50952">
    <property type="entry name" value="Soluble quinoprotein glucose dehydrogenase"/>
    <property type="match status" value="1"/>
</dbReference>
<feature type="compositionally biased region" description="Polar residues" evidence="1">
    <location>
        <begin position="31"/>
        <end position="45"/>
    </location>
</feature>
<dbReference type="PATRIC" id="fig|797209.4.peg.2752"/>
<dbReference type="PANTHER" id="PTHR19328:SF75">
    <property type="entry name" value="ALDOSE SUGAR DEHYDROGENASE YLII"/>
    <property type="match status" value="1"/>
</dbReference>
<dbReference type="Pfam" id="PF07995">
    <property type="entry name" value="GSDH"/>
    <property type="match status" value="1"/>
</dbReference>
<evidence type="ECO:0000313" key="5">
    <source>
        <dbReference type="Proteomes" id="UP000003751"/>
    </source>
</evidence>
<dbReference type="InterPro" id="IPR011041">
    <property type="entry name" value="Quinoprot_gluc/sorb_DH_b-prop"/>
</dbReference>
<dbReference type="EMBL" id="AEMG01000014">
    <property type="protein sequence ID" value="EFW91482.1"/>
    <property type="molecule type" value="Genomic_DNA"/>
</dbReference>
<organism evidence="3 5">
    <name type="scientific">Haladaptatus paucihalophilus DX253</name>
    <dbReference type="NCBI Taxonomy" id="797209"/>
    <lineage>
        <taxon>Archaea</taxon>
        <taxon>Methanobacteriati</taxon>
        <taxon>Methanobacteriota</taxon>
        <taxon>Stenosarchaea group</taxon>
        <taxon>Halobacteria</taxon>
        <taxon>Halobacteriales</taxon>
        <taxon>Haladaptataceae</taxon>
        <taxon>Haladaptatus</taxon>
    </lineage>
</organism>
<dbReference type="PROSITE" id="PS51257">
    <property type="entry name" value="PROKAR_LIPOPROTEIN"/>
    <property type="match status" value="1"/>
</dbReference>
<dbReference type="AlphaFoldDB" id="E7QVG0"/>